<organism evidence="1 2">
    <name type="scientific">Hymenobacter guriensis</name>
    <dbReference type="NCBI Taxonomy" id="2793065"/>
    <lineage>
        <taxon>Bacteria</taxon>
        <taxon>Pseudomonadati</taxon>
        <taxon>Bacteroidota</taxon>
        <taxon>Cytophagia</taxon>
        <taxon>Cytophagales</taxon>
        <taxon>Hymenobacteraceae</taxon>
        <taxon>Hymenobacter</taxon>
    </lineage>
</organism>
<keyword evidence="2" id="KW-1185">Reference proteome</keyword>
<dbReference type="EMBL" id="JADWYK010000002">
    <property type="protein sequence ID" value="MBG8553082.1"/>
    <property type="molecule type" value="Genomic_DNA"/>
</dbReference>
<comment type="caution">
    <text evidence="1">The sequence shown here is derived from an EMBL/GenBank/DDBJ whole genome shotgun (WGS) entry which is preliminary data.</text>
</comment>
<dbReference type="RefSeq" id="WP_196954086.1">
    <property type="nucleotide sequence ID" value="NZ_JADWYK010000002.1"/>
</dbReference>
<dbReference type="Proteomes" id="UP000601099">
    <property type="component" value="Unassembled WGS sequence"/>
</dbReference>
<name>A0ABS0L138_9BACT</name>
<accession>A0ABS0L138</accession>
<evidence type="ECO:0000313" key="1">
    <source>
        <dbReference type="EMBL" id="MBG8553082.1"/>
    </source>
</evidence>
<sequence length="719" mass="80098">MFTFQLTSDILPAYTLEVEPIGWAGLTVVLARDPKYHGVTHELAGELTFVKKGGDYLRQVYEAKGVEGLVVLTAYLYNPNEFRREEVTHLRVDFTQYSVTERGVSIKLRQTGFTTKLLNRDKTEVDIFRNESVEGVALPPLGIARPTLYSQVFERNYYAKTTYQALSPTVTVFNGESRFYTLYFSFGSRESDDFIDEFGIGQMANTAQVGTSPAPIFTATEDAVLTIEAQLFSQLTVLQEPGSAFPAKSKFHHVTGVYYLRVINKQGVLTFENQLSSFDKDGISEDFEQRVNFPINETLNLLIGDQLYLYAALHVDDIDENYLLQYSFDLYNAVNPGSFLRLRATTTTPETGATGLLVHEALERTVQAITDRPGPALYSDYFGRTDTTTPYQEDGPGSLRLVTGGFQLRNFPLAEKPLFVSFRDLYDSLDAIDCLGMGVERRNGLETVRIEPRAFFYQPAAGLQLQQVAGLSKRVHADLLYSSAEVGFQRWESDAPNGLDEPNSERTYALPLSQVSSTYTAKSPYATAGYLIEATRRQQYKDANTKEGGADNTKFLISLRREGGLLMPERNEAFATVVGVLAPGSTYNLRLTPGRMLRAHGPWLRAGLVHREDRKLQRGAGGGNSALVTRLLEEASQVAEAGDVPVLALNPPYVLPEVYEFTCKLTLSQLEILRRQSYAQVSFLDSQGNRKAGYLLRAEYKPQSGETSFTLLRAAAPVL</sequence>
<gene>
    <name evidence="1" type="ORF">I5L79_05970</name>
</gene>
<protein>
    <submittedName>
        <fullName evidence="1">Uncharacterized protein</fullName>
    </submittedName>
</protein>
<proteinExistence type="predicted"/>
<evidence type="ECO:0000313" key="2">
    <source>
        <dbReference type="Proteomes" id="UP000601099"/>
    </source>
</evidence>
<reference evidence="1 2" key="1">
    <citation type="submission" date="2020-11" db="EMBL/GenBank/DDBJ databases">
        <title>Hymenobacter sp.</title>
        <authorList>
            <person name="Kim M.K."/>
        </authorList>
    </citation>
    <scope>NUCLEOTIDE SEQUENCE [LARGE SCALE GENOMIC DNA]</scope>
    <source>
        <strain evidence="1 2">BT594</strain>
    </source>
</reference>